<organism evidence="1 2">
    <name type="scientific">Hyella patelloides LEGE 07179</name>
    <dbReference type="NCBI Taxonomy" id="945734"/>
    <lineage>
        <taxon>Bacteria</taxon>
        <taxon>Bacillati</taxon>
        <taxon>Cyanobacteriota</taxon>
        <taxon>Cyanophyceae</taxon>
        <taxon>Pleurocapsales</taxon>
        <taxon>Hyellaceae</taxon>
        <taxon>Hyella</taxon>
    </lineage>
</organism>
<dbReference type="RefSeq" id="WP_144874623.1">
    <property type="nucleotide sequence ID" value="NZ_LR214108.1"/>
</dbReference>
<dbReference type="Proteomes" id="UP000320055">
    <property type="component" value="Unassembled WGS sequence"/>
</dbReference>
<evidence type="ECO:0000313" key="2">
    <source>
        <dbReference type="Proteomes" id="UP000320055"/>
    </source>
</evidence>
<proteinExistence type="predicted"/>
<accession>A0A563VWL0</accession>
<gene>
    <name evidence="1" type="ORF">H1P_3720005</name>
</gene>
<sequence>MMTQQQLEQQEFDAISYELKHEKDFQALQHPYVEPNYEIDSSPDEFGSLYRVWSGRILLGTFYRKHKQWVSSPYYQNRQYLRLDKSLDKTFRSNELAIRHIIDSYEGC</sequence>
<reference evidence="1 2" key="1">
    <citation type="submission" date="2019-01" db="EMBL/GenBank/DDBJ databases">
        <authorList>
            <person name="Brito A."/>
        </authorList>
    </citation>
    <scope>NUCLEOTIDE SEQUENCE [LARGE SCALE GENOMIC DNA]</scope>
    <source>
        <strain evidence="1">1</strain>
    </source>
</reference>
<keyword evidence="2" id="KW-1185">Reference proteome</keyword>
<dbReference type="AlphaFoldDB" id="A0A563VWL0"/>
<evidence type="ECO:0000313" key="1">
    <source>
        <dbReference type="EMBL" id="VEP15806.1"/>
    </source>
</evidence>
<name>A0A563VWL0_9CYAN</name>
<dbReference type="EMBL" id="CAACVJ010000304">
    <property type="protein sequence ID" value="VEP15806.1"/>
    <property type="molecule type" value="Genomic_DNA"/>
</dbReference>
<dbReference type="OrthoDB" id="488663at2"/>
<protein>
    <submittedName>
        <fullName evidence="1">Uncharacterized protein</fullName>
    </submittedName>
</protein>